<evidence type="ECO:0000313" key="1">
    <source>
        <dbReference type="EMBL" id="GER70290.1"/>
    </source>
</evidence>
<dbReference type="EMBL" id="BKZQ01000017">
    <property type="protein sequence ID" value="GER70290.1"/>
    <property type="molecule type" value="Genomic_DNA"/>
</dbReference>
<proteinExistence type="predicted"/>
<gene>
    <name evidence="1" type="ORF">BpJC7_15930</name>
</gene>
<accession>A0A5J4JID8</accession>
<sequence>MLWRASEIIDEFSGFNIVPDAIAVKNTVLLDKAIRSFASLVIGNLSDRLSISIFFILIKTGI</sequence>
<evidence type="ECO:0000313" key="2">
    <source>
        <dbReference type="Proteomes" id="UP000391919"/>
    </source>
</evidence>
<name>A0A5J4JID8_9BACI</name>
<keyword evidence="2" id="KW-1185">Reference proteome</keyword>
<dbReference type="AlphaFoldDB" id="A0A5J4JID8"/>
<organism evidence="1 2">
    <name type="scientific">Weizmannia acidilactici</name>
    <dbReference type="NCBI Taxonomy" id="2607726"/>
    <lineage>
        <taxon>Bacteria</taxon>
        <taxon>Bacillati</taxon>
        <taxon>Bacillota</taxon>
        <taxon>Bacilli</taxon>
        <taxon>Bacillales</taxon>
        <taxon>Bacillaceae</taxon>
        <taxon>Heyndrickxia</taxon>
    </lineage>
</organism>
<reference evidence="1 2" key="1">
    <citation type="submission" date="2019-09" db="EMBL/GenBank/DDBJ databases">
        <title>Draft genome sequence of Bacillus sp. JC-7.</title>
        <authorList>
            <person name="Tanaka N."/>
            <person name="Shiwa Y."/>
            <person name="Fujita N."/>
            <person name="Tanasupawat S."/>
        </authorList>
    </citation>
    <scope>NUCLEOTIDE SEQUENCE [LARGE SCALE GENOMIC DNA]</scope>
    <source>
        <strain evidence="1 2">JC-7</strain>
    </source>
</reference>
<dbReference type="Proteomes" id="UP000391919">
    <property type="component" value="Unassembled WGS sequence"/>
</dbReference>
<comment type="caution">
    <text evidence="1">The sequence shown here is derived from an EMBL/GenBank/DDBJ whole genome shotgun (WGS) entry which is preliminary data.</text>
</comment>
<protein>
    <submittedName>
        <fullName evidence="1">Uncharacterized protein</fullName>
    </submittedName>
</protein>